<keyword evidence="3" id="KW-0812">Transmembrane</keyword>
<dbReference type="Pfam" id="PF01066">
    <property type="entry name" value="CDP-OH_P_transf"/>
    <property type="match status" value="1"/>
</dbReference>
<evidence type="ECO:0000256" key="1">
    <source>
        <dbReference type="ARBA" id="ARBA00022679"/>
    </source>
</evidence>
<dbReference type="InterPro" id="IPR000462">
    <property type="entry name" value="CDP-OH_P_trans"/>
</dbReference>
<dbReference type="GO" id="GO:0016780">
    <property type="term" value="F:phosphotransferase activity, for other substituted phosphate groups"/>
    <property type="evidence" value="ECO:0007669"/>
    <property type="project" value="InterPro"/>
</dbReference>
<proteinExistence type="inferred from homology"/>
<evidence type="ECO:0000256" key="3">
    <source>
        <dbReference type="SAM" id="Phobius"/>
    </source>
</evidence>
<evidence type="ECO:0000256" key="2">
    <source>
        <dbReference type="RuleBase" id="RU003750"/>
    </source>
</evidence>
<sequence length="264" mass="28380">MIPDRPRRGISLRAVAPNAVTALALCMGLSGIRFAIGGEWDRALASIIIAGVLDGLDGRIARLLKGESRFGAELDSLSDVIAFGVSPAIILYLWSLQALPRYGWLFALAQAVCCALRLARFNAQIDATEQPHKSAGFLTGVPAPAGAGLALLPIYIWLWSGNDVLRQVWIVAPWMALVAFLMISNVATFSWSSLRLRRTIRLEAIAGVALLGGALITAPWETLTVVAVIYIALIPFSIRSYARVKRRRATAAHAAGPELSTRAP</sequence>
<dbReference type="InterPro" id="IPR043130">
    <property type="entry name" value="CDP-OH_PTrfase_TM_dom"/>
</dbReference>
<organism evidence="5 6">
    <name type="scientific">Sphingomonas changbaiensis NBRC 104936</name>
    <dbReference type="NCBI Taxonomy" id="1219043"/>
    <lineage>
        <taxon>Bacteria</taxon>
        <taxon>Pseudomonadati</taxon>
        <taxon>Pseudomonadota</taxon>
        <taxon>Alphaproteobacteria</taxon>
        <taxon>Sphingomonadales</taxon>
        <taxon>Sphingomonadaceae</taxon>
        <taxon>Sphingomonas</taxon>
    </lineage>
</organism>
<feature type="transmembrane region" description="Helical" evidence="3">
    <location>
        <begin position="223"/>
        <end position="242"/>
    </location>
</feature>
<keyword evidence="3" id="KW-1133">Transmembrane helix</keyword>
<keyword evidence="3" id="KW-0472">Membrane</keyword>
<accession>A0A0E9MLX2</accession>
<feature type="transmembrane region" description="Helical" evidence="3">
    <location>
        <begin position="12"/>
        <end position="36"/>
    </location>
</feature>
<name>A0A0E9MLX2_9SPHN</name>
<reference evidence="5 6" key="1">
    <citation type="submission" date="2015-04" db="EMBL/GenBank/DDBJ databases">
        <title>Whole genome shotgun sequence of Sphingomonas changbaiensis NBRC 104936.</title>
        <authorList>
            <person name="Katano-Makiyama Y."/>
            <person name="Hosoyama A."/>
            <person name="Hashimoto M."/>
            <person name="Noguchi M."/>
            <person name="Tsuchikane K."/>
            <person name="Ohji S."/>
            <person name="Yamazoe A."/>
            <person name="Ichikawa N."/>
            <person name="Kimura A."/>
            <person name="Fujita N."/>
        </authorList>
    </citation>
    <scope>NUCLEOTIDE SEQUENCE [LARGE SCALE GENOMIC DNA]</scope>
    <source>
        <strain evidence="5 6">NBRC 104936</strain>
    </source>
</reference>
<protein>
    <submittedName>
        <fullName evidence="5">Phosphatidylserine synthase</fullName>
    </submittedName>
</protein>
<comment type="caution">
    <text evidence="5">The sequence shown here is derived from an EMBL/GenBank/DDBJ whole genome shotgun (WGS) entry which is preliminary data.</text>
</comment>
<dbReference type="EMBL" id="BBWU01000016">
    <property type="protein sequence ID" value="GAO38498.1"/>
    <property type="molecule type" value="Genomic_DNA"/>
</dbReference>
<feature type="transmembrane region" description="Helical" evidence="3">
    <location>
        <begin position="168"/>
        <end position="188"/>
    </location>
</feature>
<evidence type="ECO:0000313" key="6">
    <source>
        <dbReference type="Proteomes" id="UP000033202"/>
    </source>
</evidence>
<feature type="transmembrane region" description="Helical" evidence="3">
    <location>
        <begin position="42"/>
        <end position="64"/>
    </location>
</feature>
<dbReference type="InterPro" id="IPR048254">
    <property type="entry name" value="CDP_ALCOHOL_P_TRANSF_CS"/>
</dbReference>
<keyword evidence="1 2" id="KW-0808">Transferase</keyword>
<feature type="transmembrane region" description="Helical" evidence="3">
    <location>
        <begin position="102"/>
        <end position="123"/>
    </location>
</feature>
<dbReference type="GO" id="GO:0016020">
    <property type="term" value="C:membrane"/>
    <property type="evidence" value="ECO:0007669"/>
    <property type="project" value="InterPro"/>
</dbReference>
<feature type="transmembrane region" description="Helical" evidence="3">
    <location>
        <begin position="76"/>
        <end position="96"/>
    </location>
</feature>
<dbReference type="Pfam" id="PF08009">
    <property type="entry name" value="CDP-OH_P_tran_2"/>
    <property type="match status" value="1"/>
</dbReference>
<dbReference type="PROSITE" id="PS00379">
    <property type="entry name" value="CDP_ALCOHOL_P_TRANSF"/>
    <property type="match status" value="1"/>
</dbReference>
<dbReference type="OrthoDB" id="9777147at2"/>
<dbReference type="Gene3D" id="1.20.120.1760">
    <property type="match status" value="1"/>
</dbReference>
<keyword evidence="6" id="KW-1185">Reference proteome</keyword>
<dbReference type="Proteomes" id="UP000033202">
    <property type="component" value="Unassembled WGS sequence"/>
</dbReference>
<gene>
    <name evidence="5" type="primary">pssA</name>
    <name evidence="5" type="ORF">SCH01S_16_00140</name>
</gene>
<dbReference type="STRING" id="1219043.SCH01S_16_00140"/>
<feature type="transmembrane region" description="Helical" evidence="3">
    <location>
        <begin position="135"/>
        <end position="156"/>
    </location>
</feature>
<dbReference type="RefSeq" id="WP_046347350.1">
    <property type="nucleotide sequence ID" value="NZ_BBWU01000016.1"/>
</dbReference>
<dbReference type="AlphaFoldDB" id="A0A0E9MLX2"/>
<dbReference type="GO" id="GO:0008654">
    <property type="term" value="P:phospholipid biosynthetic process"/>
    <property type="evidence" value="ECO:0007669"/>
    <property type="project" value="InterPro"/>
</dbReference>
<comment type="similarity">
    <text evidence="2">Belongs to the CDP-alcohol phosphatidyltransferase class-I family.</text>
</comment>
<evidence type="ECO:0000313" key="5">
    <source>
        <dbReference type="EMBL" id="GAO38498.1"/>
    </source>
</evidence>
<feature type="domain" description="CDP-alcohol phosphatidyltransferase C-terminal" evidence="4">
    <location>
        <begin position="201"/>
        <end position="235"/>
    </location>
</feature>
<dbReference type="InterPro" id="IPR012616">
    <property type="entry name" value="CDP-OH_P_trans_C"/>
</dbReference>
<evidence type="ECO:0000259" key="4">
    <source>
        <dbReference type="Pfam" id="PF08009"/>
    </source>
</evidence>